<feature type="domain" description="YqaJ viral recombinase" evidence="3">
    <location>
        <begin position="19"/>
        <end position="176"/>
    </location>
</feature>
<evidence type="ECO:0000256" key="1">
    <source>
        <dbReference type="SAM" id="Coils"/>
    </source>
</evidence>
<protein>
    <submittedName>
        <fullName evidence="4">Putative phage-type endonuclease</fullName>
    </submittedName>
</protein>
<evidence type="ECO:0000313" key="5">
    <source>
        <dbReference type="Proteomes" id="UP000198611"/>
    </source>
</evidence>
<keyword evidence="1" id="KW-0175">Coiled coil</keyword>
<feature type="region of interest" description="Disordered" evidence="2">
    <location>
        <begin position="321"/>
        <end position="368"/>
    </location>
</feature>
<proteinExistence type="predicted"/>
<dbReference type="OrthoDB" id="46225at2"/>
<evidence type="ECO:0000259" key="3">
    <source>
        <dbReference type="Pfam" id="PF09588"/>
    </source>
</evidence>
<evidence type="ECO:0000256" key="2">
    <source>
        <dbReference type="SAM" id="MobiDB-lite"/>
    </source>
</evidence>
<accession>A0A1I1N3Y5</accession>
<feature type="compositionally biased region" description="Polar residues" evidence="2">
    <location>
        <begin position="332"/>
        <end position="346"/>
    </location>
</feature>
<reference evidence="4 5" key="1">
    <citation type="submission" date="2016-10" db="EMBL/GenBank/DDBJ databases">
        <authorList>
            <person name="de Groot N.N."/>
        </authorList>
    </citation>
    <scope>NUCLEOTIDE SEQUENCE [LARGE SCALE GENOMIC DNA]</scope>
    <source>
        <strain evidence="4 5">HL3</strain>
    </source>
</reference>
<feature type="coiled-coil region" evidence="1">
    <location>
        <begin position="250"/>
        <end position="284"/>
    </location>
</feature>
<gene>
    <name evidence="4" type="ORF">SAMN05660831_00095</name>
</gene>
<dbReference type="Gene3D" id="3.90.320.10">
    <property type="match status" value="1"/>
</dbReference>
<keyword evidence="4" id="KW-0378">Hydrolase</keyword>
<dbReference type="InterPro" id="IPR011335">
    <property type="entry name" value="Restrct_endonuc-II-like"/>
</dbReference>
<evidence type="ECO:0000313" key="4">
    <source>
        <dbReference type="EMBL" id="SFC92329.1"/>
    </source>
</evidence>
<keyword evidence="4" id="KW-0255">Endonuclease</keyword>
<dbReference type="SUPFAM" id="SSF52980">
    <property type="entry name" value="Restriction endonuclease-like"/>
    <property type="match status" value="1"/>
</dbReference>
<dbReference type="Proteomes" id="UP000198611">
    <property type="component" value="Unassembled WGS sequence"/>
</dbReference>
<dbReference type="NCBIfam" id="TIGR03033">
    <property type="entry name" value="phage_rel_nuc"/>
    <property type="match status" value="1"/>
</dbReference>
<sequence>MTAATQAMRVANVQQRTPDWHVWRRQGVSASMAPVLTGRSKQRSPWDYNTPWGLWAAAIGLLPEPDLSGNPNIQRGIKLEPQARETVEWELKNPDSSMFSDGLLLEPGEHDLLPVCGESVEEPFMRASLDGLVGDIPFELKCPSQNVWDDVVLNRERSETVKMYWAQLQHQLFVTGGLQGVLCFYRDAMQYRLFVFDRDDSFIQNELLPAARDLWKNIQDCTEPDKDPDLDVWHPEGEDLFRWAEVSNRYKVRRQRVKELEQELKALKSSMKDDEQALEELMGSWAAAEADGLRVRRGYRRGSVDWKGVVEELHPDGVEEELQERHRRPGSPQVTVTVQGDKTSSAAAGPAAPQVSGQDANEEPEESFDFEWFF</sequence>
<organism evidence="4 5">
    <name type="scientific">Thiohalospira halophila DSM 15071</name>
    <dbReference type="NCBI Taxonomy" id="1123397"/>
    <lineage>
        <taxon>Bacteria</taxon>
        <taxon>Pseudomonadati</taxon>
        <taxon>Pseudomonadota</taxon>
        <taxon>Gammaproteobacteria</taxon>
        <taxon>Thiohalospirales</taxon>
        <taxon>Thiohalospiraceae</taxon>
        <taxon>Thiohalospira</taxon>
    </lineage>
</organism>
<dbReference type="STRING" id="1123397.SAMN05660831_00095"/>
<dbReference type="AlphaFoldDB" id="A0A1I1N3Y5"/>
<dbReference type="InterPro" id="IPR019080">
    <property type="entry name" value="YqaJ_viral_recombinase"/>
</dbReference>
<keyword evidence="5" id="KW-1185">Reference proteome</keyword>
<keyword evidence="4" id="KW-0540">Nuclease</keyword>
<dbReference type="InterPro" id="IPR011604">
    <property type="entry name" value="PDDEXK-like_dom_sf"/>
</dbReference>
<dbReference type="GO" id="GO:0004519">
    <property type="term" value="F:endonuclease activity"/>
    <property type="evidence" value="ECO:0007669"/>
    <property type="project" value="UniProtKB-KW"/>
</dbReference>
<dbReference type="Pfam" id="PF09588">
    <property type="entry name" value="YqaJ"/>
    <property type="match status" value="1"/>
</dbReference>
<dbReference type="InterPro" id="IPR017482">
    <property type="entry name" value="Lambda-type_endonuclease"/>
</dbReference>
<name>A0A1I1N3Y5_9GAMM</name>
<dbReference type="EMBL" id="FOMJ01000001">
    <property type="protein sequence ID" value="SFC92329.1"/>
    <property type="molecule type" value="Genomic_DNA"/>
</dbReference>